<dbReference type="EMBL" id="CAJNOC010000699">
    <property type="protein sequence ID" value="CAF0793232.1"/>
    <property type="molecule type" value="Genomic_DNA"/>
</dbReference>
<dbReference type="AlphaFoldDB" id="A0A813S9V4"/>
<sequence length="149" mass="17493">MTSKDSFSSSDSKNHKQLVLAKQEIKDNSIMSLDDKLSLLIYNNKNISNKDKKAIKNHPNEPNSFDNLNEKNFINTKNLSIKTIRKQTKNKFLTHHFFTLALLEYVCNLLNSRDRQAAEHQFEGKNNLLYFNTLPNIFYFLEQIYLPLH</sequence>
<keyword evidence="2" id="KW-1185">Reference proteome</keyword>
<organism evidence="1 2">
    <name type="scientific">Brachionus calyciflorus</name>
    <dbReference type="NCBI Taxonomy" id="104777"/>
    <lineage>
        <taxon>Eukaryota</taxon>
        <taxon>Metazoa</taxon>
        <taxon>Spiralia</taxon>
        <taxon>Gnathifera</taxon>
        <taxon>Rotifera</taxon>
        <taxon>Eurotatoria</taxon>
        <taxon>Monogononta</taxon>
        <taxon>Pseudotrocha</taxon>
        <taxon>Ploima</taxon>
        <taxon>Brachionidae</taxon>
        <taxon>Brachionus</taxon>
    </lineage>
</organism>
<comment type="caution">
    <text evidence="1">The sequence shown here is derived from an EMBL/GenBank/DDBJ whole genome shotgun (WGS) entry which is preliminary data.</text>
</comment>
<dbReference type="Proteomes" id="UP000663879">
    <property type="component" value="Unassembled WGS sequence"/>
</dbReference>
<protein>
    <submittedName>
        <fullName evidence="1">Uncharacterized protein</fullName>
    </submittedName>
</protein>
<evidence type="ECO:0000313" key="1">
    <source>
        <dbReference type="EMBL" id="CAF0793232.1"/>
    </source>
</evidence>
<reference evidence="1" key="1">
    <citation type="submission" date="2021-02" db="EMBL/GenBank/DDBJ databases">
        <authorList>
            <person name="Nowell W R."/>
        </authorList>
    </citation>
    <scope>NUCLEOTIDE SEQUENCE</scope>
    <source>
        <strain evidence="1">Ploen Becks lab</strain>
    </source>
</reference>
<gene>
    <name evidence="1" type="ORF">OXX778_LOCUS6079</name>
</gene>
<accession>A0A813S9V4</accession>
<evidence type="ECO:0000313" key="2">
    <source>
        <dbReference type="Proteomes" id="UP000663879"/>
    </source>
</evidence>
<name>A0A813S9V4_9BILA</name>
<proteinExistence type="predicted"/>